<dbReference type="SUPFAM" id="SSF47729">
    <property type="entry name" value="IHF-like DNA-binding proteins"/>
    <property type="match status" value="1"/>
</dbReference>
<reference evidence="3 4" key="1">
    <citation type="submission" date="2018-08" db="EMBL/GenBank/DDBJ databases">
        <title>A genome reference for cultivated species of the human gut microbiota.</title>
        <authorList>
            <person name="Zou Y."/>
            <person name="Xue W."/>
            <person name="Luo G."/>
        </authorList>
    </citation>
    <scope>NUCLEOTIDE SEQUENCE [LARGE SCALE GENOMIC DNA]</scope>
    <source>
        <strain evidence="3 4">OM05-15BH</strain>
    </source>
</reference>
<gene>
    <name evidence="3" type="ORF">DXB65_22735</name>
</gene>
<dbReference type="Gene3D" id="4.10.520.10">
    <property type="entry name" value="IHF-like DNA-binding proteins"/>
    <property type="match status" value="1"/>
</dbReference>
<dbReference type="EMBL" id="QSUL01000026">
    <property type="protein sequence ID" value="RGN30794.1"/>
    <property type="molecule type" value="Genomic_DNA"/>
</dbReference>
<dbReference type="Proteomes" id="UP000260983">
    <property type="component" value="Unassembled WGS sequence"/>
</dbReference>
<evidence type="ECO:0000259" key="2">
    <source>
        <dbReference type="Pfam" id="PF18291"/>
    </source>
</evidence>
<sequence length="144" mass="16213">MTMNYVVRKKVDKSKGKAVVRYYAASKVLQPEPVSNEEIAKRLAEISSLQVGDAQSVLVQLPDIIADFLASGRTVNIRGLGNFFPAITSEPVERVEDCTADKVRISRICFKAASSFVKRIYKNLDLFSFQVRELKKEQKKKGKE</sequence>
<protein>
    <submittedName>
        <fullName evidence="3">DNA-binding protein</fullName>
    </submittedName>
</protein>
<dbReference type="InterPro" id="IPR041607">
    <property type="entry name" value="HU-HIG"/>
</dbReference>
<keyword evidence="1 3" id="KW-0238">DNA-binding</keyword>
<evidence type="ECO:0000313" key="4">
    <source>
        <dbReference type="Proteomes" id="UP000260983"/>
    </source>
</evidence>
<accession>A0A3E5AZY5</accession>
<evidence type="ECO:0000256" key="1">
    <source>
        <dbReference type="ARBA" id="ARBA00023125"/>
    </source>
</evidence>
<dbReference type="RefSeq" id="WP_009131740.1">
    <property type="nucleotide sequence ID" value="NZ_CABKRN010000005.1"/>
</dbReference>
<name>A0A3E5AZY5_9BACE</name>
<dbReference type="InterPro" id="IPR010992">
    <property type="entry name" value="IHF-like_DNA-bd_dom_sf"/>
</dbReference>
<dbReference type="Pfam" id="PF18291">
    <property type="entry name" value="HU-HIG"/>
    <property type="match status" value="1"/>
</dbReference>
<feature type="domain" description="HU" evidence="2">
    <location>
        <begin position="1"/>
        <end position="121"/>
    </location>
</feature>
<dbReference type="GO" id="GO:0003677">
    <property type="term" value="F:DNA binding"/>
    <property type="evidence" value="ECO:0007669"/>
    <property type="project" value="UniProtKB-KW"/>
</dbReference>
<proteinExistence type="predicted"/>
<dbReference type="AlphaFoldDB" id="A0A3E5AZY5"/>
<comment type="caution">
    <text evidence="3">The sequence shown here is derived from an EMBL/GenBank/DDBJ whole genome shotgun (WGS) entry which is preliminary data.</text>
</comment>
<organism evidence="3 4">
    <name type="scientific">Bacteroides oleiciplenus</name>
    <dbReference type="NCBI Taxonomy" id="626931"/>
    <lineage>
        <taxon>Bacteria</taxon>
        <taxon>Pseudomonadati</taxon>
        <taxon>Bacteroidota</taxon>
        <taxon>Bacteroidia</taxon>
        <taxon>Bacteroidales</taxon>
        <taxon>Bacteroidaceae</taxon>
        <taxon>Bacteroides</taxon>
    </lineage>
</organism>
<evidence type="ECO:0000313" key="3">
    <source>
        <dbReference type="EMBL" id="RGN30794.1"/>
    </source>
</evidence>